<feature type="signal peptide" evidence="7">
    <location>
        <begin position="1"/>
        <end position="25"/>
    </location>
</feature>
<keyword evidence="6" id="KW-0472">Membrane</keyword>
<evidence type="ECO:0000256" key="3">
    <source>
        <dbReference type="ARBA" id="ARBA00022525"/>
    </source>
</evidence>
<proteinExistence type="predicted"/>
<evidence type="ECO:0000313" key="9">
    <source>
        <dbReference type="EMBL" id="SCC24856.1"/>
    </source>
</evidence>
<evidence type="ECO:0000256" key="4">
    <source>
        <dbReference type="ARBA" id="ARBA00022729"/>
    </source>
</evidence>
<keyword evidence="2" id="KW-0134">Cell wall</keyword>
<dbReference type="NCBIfam" id="TIGR01167">
    <property type="entry name" value="LPXTG_anchor"/>
    <property type="match status" value="1"/>
</dbReference>
<protein>
    <submittedName>
        <fullName evidence="9">LPXTG-motif cell wall anchor domain-containing protein</fullName>
    </submittedName>
</protein>
<dbReference type="OrthoDB" id="2566057at2"/>
<evidence type="ECO:0000256" key="2">
    <source>
        <dbReference type="ARBA" id="ARBA00022512"/>
    </source>
</evidence>
<feature type="chain" id="PRO_5014527719" evidence="7">
    <location>
        <begin position="26"/>
        <end position="218"/>
    </location>
</feature>
<keyword evidence="4 7" id="KW-0732">Signal</keyword>
<dbReference type="Pfam" id="PF00746">
    <property type="entry name" value="Gram_pos_anchor"/>
    <property type="match status" value="1"/>
</dbReference>
<dbReference type="InterPro" id="IPR022121">
    <property type="entry name" value="Peptidase_M73_camelysin"/>
</dbReference>
<dbReference type="Pfam" id="PF12389">
    <property type="entry name" value="Peptidase_M73"/>
    <property type="match status" value="1"/>
</dbReference>
<keyword evidence="6" id="KW-1133">Transmembrane helix</keyword>
<name>A0A0V8HDB2_9BACI</name>
<evidence type="ECO:0000256" key="5">
    <source>
        <dbReference type="ARBA" id="ARBA00023088"/>
    </source>
</evidence>
<keyword evidence="6" id="KW-0812">Transmembrane</keyword>
<evidence type="ECO:0000313" key="10">
    <source>
        <dbReference type="Proteomes" id="UP000181997"/>
    </source>
</evidence>
<reference evidence="10" key="1">
    <citation type="submission" date="2016-08" db="EMBL/GenBank/DDBJ databases">
        <authorList>
            <person name="Varghese N."/>
            <person name="Submissions Spin"/>
        </authorList>
    </citation>
    <scope>NUCLEOTIDE SEQUENCE [LARGE SCALE GENOMIC DNA]</scope>
    <source>
        <strain evidence="10">SGD-1123</strain>
    </source>
</reference>
<feature type="domain" description="Gram-positive cocci surface proteins LPxTG" evidence="8">
    <location>
        <begin position="163"/>
        <end position="199"/>
    </location>
</feature>
<keyword evidence="5" id="KW-0572">Peptidoglycan-anchor</keyword>
<accession>A0A0V8HDB2</accession>
<keyword evidence="3" id="KW-0964">Secreted</keyword>
<comment type="subcellular location">
    <subcellularLocation>
        <location evidence="1">Secreted</location>
        <location evidence="1">Cell wall</location>
        <topology evidence="1">Peptidoglycan-anchor</topology>
    </subcellularLocation>
</comment>
<keyword evidence="10" id="KW-1185">Reference proteome</keyword>
<evidence type="ECO:0000256" key="7">
    <source>
        <dbReference type="SAM" id="SignalP"/>
    </source>
</evidence>
<dbReference type="InterPro" id="IPR019931">
    <property type="entry name" value="LPXTG_anchor"/>
</dbReference>
<evidence type="ECO:0000256" key="6">
    <source>
        <dbReference type="SAM" id="Phobius"/>
    </source>
</evidence>
<dbReference type="RefSeq" id="WP_058299414.1">
    <property type="nucleotide sequence ID" value="NZ_FMAU01000004.1"/>
</dbReference>
<dbReference type="Proteomes" id="UP000181997">
    <property type="component" value="Unassembled WGS sequence"/>
</dbReference>
<evidence type="ECO:0000256" key="1">
    <source>
        <dbReference type="ARBA" id="ARBA00004168"/>
    </source>
</evidence>
<organism evidence="9 10">
    <name type="scientific">[Bacillus] enclensis</name>
    <dbReference type="NCBI Taxonomy" id="1402860"/>
    <lineage>
        <taxon>Bacteria</taxon>
        <taxon>Bacillati</taxon>
        <taxon>Bacillota</taxon>
        <taxon>Bacilli</taxon>
        <taxon>Bacillales</taxon>
        <taxon>Bacillaceae</taxon>
        <taxon>Rossellomorea</taxon>
    </lineage>
</organism>
<evidence type="ECO:0000259" key="8">
    <source>
        <dbReference type="Pfam" id="PF00746"/>
    </source>
</evidence>
<feature type="transmembrane region" description="Helical" evidence="6">
    <location>
        <begin position="175"/>
        <end position="196"/>
    </location>
</feature>
<dbReference type="AlphaFoldDB" id="A0A0V8HDB2"/>
<gene>
    <name evidence="9" type="ORF">GA0061094_3444</name>
</gene>
<dbReference type="EMBL" id="FMAU01000004">
    <property type="protein sequence ID" value="SCC24856.1"/>
    <property type="molecule type" value="Genomic_DNA"/>
</dbReference>
<sequence length="218" mass="24497">MNKIRFGISILIIIMVLFAPGTLQAEENNNEQKDIDISVSPSPVLFNLTNVKPGDSMTRKITVENKGNQDFQYLFTNTFLSGSEKFYNELLLVISKGKESLVEGKVKDFKKMDLRTLESGSSEIFEITVEIPYELGNEFQGLSTEFQFNFLVEGSDGAVSPVGGGRVLPDTGTDYYMYLVLGSVLFIAGISLYIITRRKFASKELKLTEFQLKERKEV</sequence>